<organism evidence="2 3">
    <name type="scientific">Aneurinibacillus thermoaerophilus</name>
    <dbReference type="NCBI Taxonomy" id="143495"/>
    <lineage>
        <taxon>Bacteria</taxon>
        <taxon>Bacillati</taxon>
        <taxon>Bacillota</taxon>
        <taxon>Bacilli</taxon>
        <taxon>Bacillales</taxon>
        <taxon>Paenibacillaceae</taxon>
        <taxon>Aneurinibacillus group</taxon>
        <taxon>Aneurinibacillus</taxon>
    </lineage>
</organism>
<feature type="region of interest" description="Disordered" evidence="1">
    <location>
        <begin position="1"/>
        <end position="34"/>
    </location>
</feature>
<evidence type="ECO:0000256" key="1">
    <source>
        <dbReference type="SAM" id="MobiDB-lite"/>
    </source>
</evidence>
<dbReference type="RefSeq" id="WP_057898492.1">
    <property type="nucleotide sequence ID" value="NZ_CP080764.1"/>
</dbReference>
<evidence type="ECO:0000313" key="3">
    <source>
        <dbReference type="Proteomes" id="UP000826616"/>
    </source>
</evidence>
<gene>
    <name evidence="2" type="ORF">K3F53_11090</name>
</gene>
<name>A0ABX8Y7Z3_ANETH</name>
<protein>
    <submittedName>
        <fullName evidence="2">Uncharacterized protein</fullName>
    </submittedName>
</protein>
<evidence type="ECO:0000313" key="2">
    <source>
        <dbReference type="EMBL" id="QYY41485.1"/>
    </source>
</evidence>
<dbReference type="EMBL" id="CP080764">
    <property type="protein sequence ID" value="QYY41485.1"/>
    <property type="molecule type" value="Genomic_DNA"/>
</dbReference>
<sequence>MNEVEQLDLFPDMPTPSPAEMEKEPNKMRKHLGPGPEGTTCGTCRYLYRKKWGGTYFKCELYGDSNGPGTDFRKKWQSCRKYEAREDEEK</sequence>
<proteinExistence type="predicted"/>
<dbReference type="GeneID" id="97141916"/>
<reference evidence="2 3" key="1">
    <citation type="submission" date="2021-08" db="EMBL/GenBank/DDBJ databases">
        <title>Complete genome sequence of the strain Aneurinibacillus thermoaerophilus CCM 8960.</title>
        <authorList>
            <person name="Musilova J."/>
            <person name="Kourilova X."/>
            <person name="Pernicova I."/>
            <person name="Bezdicek M."/>
            <person name="Lengerova M."/>
            <person name="Obruca S."/>
            <person name="Sedlar K."/>
        </authorList>
    </citation>
    <scope>NUCLEOTIDE SEQUENCE [LARGE SCALE GENOMIC DNA]</scope>
    <source>
        <strain evidence="2 3">CCM 8960</strain>
    </source>
</reference>
<dbReference type="Proteomes" id="UP000826616">
    <property type="component" value="Chromosome"/>
</dbReference>
<keyword evidence="3" id="KW-1185">Reference proteome</keyword>
<accession>A0ABX8Y7Z3</accession>